<sequence>MSHPKGRARLAPAVLASALAAALPVLCMTATPLAAQEAASAVQDVTLADVSLPLGTTVFRAPKITVSGTRLSKDELTALLKADGPEPWPARLARLEAASVSAPVLISEHAGPGAMRQTVTYREISARDVRAGRIAELTTAGAALTVTDGTETGTGTYGPIRATDVDLAALTRLYTMPGDGKGTVQRLYAAVQVSDVVYTDASGTTVKLGRLEGRDLGGRQVPGGWSGALDAISAGLAALSADPEAEALPAPERARLAGAGADLLGALDVGTLEARDLSLSETDADGPLLIEVGRLTYASGPEAGFRMEGLAFTQGATRARLARLALTGVSLAPTIETLRRLAKPDAEIGEDEMRRLMPAIGGLTLQEMSLDLPAEPSAGKPSAKLNPKVEAKPGRPEAKPEPKADQRAAGDPLAAPAAAPPAVTHVALRDAAVSFGPLKEGVPTATRFSLSGLVMPAAMMADAPVLGALPAYGYRDLDLTFVADLAWDEGKREVSLREMTLTGRDMGTVRLSGLVGGVGPEVLTAKVPATQLLMFTANAKALDVTVENTGLFERFIAAQSKSLSLKPDELRQEYVNASQFGVPIILGGSAGAKAIGTAMGQFVTKPGRLVVNAKAKTDAGLGFADFAFARSPAAVFDKIEVDAKAE</sequence>
<evidence type="ECO:0008006" key="5">
    <source>
        <dbReference type="Google" id="ProtNLM"/>
    </source>
</evidence>
<dbReference type="AlphaFoldDB" id="A0A509EEE4"/>
<evidence type="ECO:0000313" key="3">
    <source>
        <dbReference type="EMBL" id="VUD72570.1"/>
    </source>
</evidence>
<feature type="chain" id="PRO_5021508299" description="AsmA-like C-terminal domain-containing protein" evidence="2">
    <location>
        <begin position="35"/>
        <end position="646"/>
    </location>
</feature>
<evidence type="ECO:0000313" key="4">
    <source>
        <dbReference type="Proteomes" id="UP000410984"/>
    </source>
</evidence>
<protein>
    <recommendedName>
        <fullName evidence="5">AsmA-like C-terminal domain-containing protein</fullName>
    </recommendedName>
</protein>
<evidence type="ECO:0000256" key="1">
    <source>
        <dbReference type="SAM" id="MobiDB-lite"/>
    </source>
</evidence>
<proteinExistence type="predicted"/>
<dbReference type="RefSeq" id="WP_142583863.1">
    <property type="nucleotide sequence ID" value="NZ_CABFPH010000044.1"/>
</dbReference>
<dbReference type="EMBL" id="CABFPH010000044">
    <property type="protein sequence ID" value="VUD72570.1"/>
    <property type="molecule type" value="Genomic_DNA"/>
</dbReference>
<reference evidence="3 4" key="1">
    <citation type="submission" date="2019-06" db="EMBL/GenBank/DDBJ databases">
        <authorList>
            <person name="Rodrigo-Torres L."/>
            <person name="Arahal R. D."/>
            <person name="Lucena T."/>
        </authorList>
    </citation>
    <scope>NUCLEOTIDE SEQUENCE [LARGE SCALE GENOMIC DNA]</scope>
    <source>
        <strain evidence="3 4">SB0023/3</strain>
    </source>
</reference>
<gene>
    <name evidence="3" type="ORF">MET9862_03170</name>
</gene>
<keyword evidence="4" id="KW-1185">Reference proteome</keyword>
<name>A0A509EEE4_9HYPH</name>
<keyword evidence="2" id="KW-0732">Signal</keyword>
<dbReference type="Proteomes" id="UP000410984">
    <property type="component" value="Unassembled WGS sequence"/>
</dbReference>
<feature type="signal peptide" evidence="2">
    <location>
        <begin position="1"/>
        <end position="34"/>
    </location>
</feature>
<feature type="compositionally biased region" description="Basic and acidic residues" evidence="1">
    <location>
        <begin position="387"/>
        <end position="408"/>
    </location>
</feature>
<dbReference type="OrthoDB" id="8145316at2"/>
<organism evidence="3 4">
    <name type="scientific">Methylobacterium symbioticum</name>
    <dbReference type="NCBI Taxonomy" id="2584084"/>
    <lineage>
        <taxon>Bacteria</taxon>
        <taxon>Pseudomonadati</taxon>
        <taxon>Pseudomonadota</taxon>
        <taxon>Alphaproteobacteria</taxon>
        <taxon>Hyphomicrobiales</taxon>
        <taxon>Methylobacteriaceae</taxon>
        <taxon>Methylobacterium</taxon>
    </lineage>
</organism>
<evidence type="ECO:0000256" key="2">
    <source>
        <dbReference type="SAM" id="SignalP"/>
    </source>
</evidence>
<feature type="region of interest" description="Disordered" evidence="1">
    <location>
        <begin position="373"/>
        <end position="416"/>
    </location>
</feature>
<accession>A0A509EEE4</accession>